<reference evidence="3" key="1">
    <citation type="submission" date="2021-01" db="EMBL/GenBank/DDBJ databases">
        <title>Fulvivirga kasyanovii gen. nov., sp nov., a novel member of the phylum Bacteroidetes isolated from seawater in a mussel farm.</title>
        <authorList>
            <person name="Zhao L.-H."/>
            <person name="Wang Z.-J."/>
        </authorList>
    </citation>
    <scope>NUCLEOTIDE SEQUENCE</scope>
    <source>
        <strain evidence="3">29W222</strain>
    </source>
</reference>
<feature type="signal peptide" evidence="2">
    <location>
        <begin position="1"/>
        <end position="19"/>
    </location>
</feature>
<evidence type="ECO:0000313" key="4">
    <source>
        <dbReference type="Proteomes" id="UP000614216"/>
    </source>
</evidence>
<feature type="chain" id="PRO_5036713858" description="Outer membrane protein beta-barrel domain-containing protein" evidence="2">
    <location>
        <begin position="20"/>
        <end position="600"/>
    </location>
</feature>
<feature type="region of interest" description="Disordered" evidence="1">
    <location>
        <begin position="527"/>
        <end position="563"/>
    </location>
</feature>
<gene>
    <name evidence="3" type="ORF">JMN32_19275</name>
</gene>
<keyword evidence="2" id="KW-0732">Signal</keyword>
<keyword evidence="4" id="KW-1185">Reference proteome</keyword>
<protein>
    <recommendedName>
        <fullName evidence="5">Outer membrane protein beta-barrel domain-containing protein</fullName>
    </recommendedName>
</protein>
<evidence type="ECO:0008006" key="5">
    <source>
        <dbReference type="Google" id="ProtNLM"/>
    </source>
</evidence>
<sequence>MKYYLFSFTLCLVFTGVQAQNLDNLKDQEPIKVSGSVNTSGVFYNASGIENRRDPFNWFTTGNLNLDIYGWSVPFSFSFSNQNRSFSQPFNRYGVTPQYKWVKAYLGYNSMNFSKYTLAGHVFLGAGVELTPGKWQFSAMYGELNKAVPEDTLAITSNLPAFKRMGYGMKAGYHDQAHSLEVIIFKAEDELGSIPYVPVQNEVLPKENLVISFLGRKQLFKRVSLNMEYATSALTHDIRSEEVEASHTLAQTPLFTARASSQFNNAFNTSIAYNGNTYVLQLNYERIDPGFNTLGAYFFNDDLENVTVSGSVRALKNKLTLGANVGTQKNNLEETEVSSTERVIASFNANYIPDQHWNINATYSNFTTFTNVRPRFDPFFQNDLDTLNFYQVNKNSALSLGYSFGSRENKQSVMFTGSYQESSDENDEINETTSSYFYNGNLAYRYMISASNLSLSSGVSMYRSELSMAESTTIGPNVSVTKSMWKKALRSTLATSYNIQEYSDNPSSKVLTIRLGLNLTPEKLKKQEEELKEKDQEHSTTTGETLPKGVVQKESPAEPVKRKWSGKHRLGLNLIYLNKTGEATTKFSEVTATLTYSYSF</sequence>
<accession>A0A937G1R5</accession>
<feature type="compositionally biased region" description="Basic and acidic residues" evidence="1">
    <location>
        <begin position="527"/>
        <end position="538"/>
    </location>
</feature>
<dbReference type="RefSeq" id="WP_202858002.1">
    <property type="nucleotide sequence ID" value="NZ_JAEUGD010000064.1"/>
</dbReference>
<organism evidence="3 4">
    <name type="scientific">Fulvivirga marina</name>
    <dbReference type="NCBI Taxonomy" id="2494733"/>
    <lineage>
        <taxon>Bacteria</taxon>
        <taxon>Pseudomonadati</taxon>
        <taxon>Bacteroidota</taxon>
        <taxon>Cytophagia</taxon>
        <taxon>Cytophagales</taxon>
        <taxon>Fulvivirgaceae</taxon>
        <taxon>Fulvivirga</taxon>
    </lineage>
</organism>
<name>A0A937G1R5_9BACT</name>
<evidence type="ECO:0000256" key="2">
    <source>
        <dbReference type="SAM" id="SignalP"/>
    </source>
</evidence>
<dbReference type="EMBL" id="JAEUGD010000064">
    <property type="protein sequence ID" value="MBL6448463.1"/>
    <property type="molecule type" value="Genomic_DNA"/>
</dbReference>
<dbReference type="AlphaFoldDB" id="A0A937G1R5"/>
<evidence type="ECO:0000256" key="1">
    <source>
        <dbReference type="SAM" id="MobiDB-lite"/>
    </source>
</evidence>
<evidence type="ECO:0000313" key="3">
    <source>
        <dbReference type="EMBL" id="MBL6448463.1"/>
    </source>
</evidence>
<comment type="caution">
    <text evidence="3">The sequence shown here is derived from an EMBL/GenBank/DDBJ whole genome shotgun (WGS) entry which is preliminary data.</text>
</comment>
<proteinExistence type="predicted"/>
<dbReference type="SUPFAM" id="SSF56935">
    <property type="entry name" value="Porins"/>
    <property type="match status" value="1"/>
</dbReference>
<dbReference type="Proteomes" id="UP000614216">
    <property type="component" value="Unassembled WGS sequence"/>
</dbReference>